<dbReference type="AlphaFoldDB" id="A0AAE1D0F5"/>
<dbReference type="EMBL" id="JAWDGP010006072">
    <property type="protein sequence ID" value="KAK3747821.1"/>
    <property type="molecule type" value="Genomic_DNA"/>
</dbReference>
<keyword evidence="2" id="KW-1185">Reference proteome</keyword>
<evidence type="ECO:0000313" key="1">
    <source>
        <dbReference type="EMBL" id="KAK3747821.1"/>
    </source>
</evidence>
<dbReference type="Proteomes" id="UP001283361">
    <property type="component" value="Unassembled WGS sequence"/>
</dbReference>
<proteinExistence type="predicted"/>
<evidence type="ECO:0000313" key="2">
    <source>
        <dbReference type="Proteomes" id="UP001283361"/>
    </source>
</evidence>
<gene>
    <name evidence="1" type="ORF">RRG08_057365</name>
</gene>
<protein>
    <submittedName>
        <fullName evidence="1">Uncharacterized protein</fullName>
    </submittedName>
</protein>
<name>A0AAE1D0F5_9GAST</name>
<comment type="caution">
    <text evidence="1">The sequence shown here is derived from an EMBL/GenBank/DDBJ whole genome shotgun (WGS) entry which is preliminary data.</text>
</comment>
<organism evidence="1 2">
    <name type="scientific">Elysia crispata</name>
    <name type="common">lettuce slug</name>
    <dbReference type="NCBI Taxonomy" id="231223"/>
    <lineage>
        <taxon>Eukaryota</taxon>
        <taxon>Metazoa</taxon>
        <taxon>Spiralia</taxon>
        <taxon>Lophotrochozoa</taxon>
        <taxon>Mollusca</taxon>
        <taxon>Gastropoda</taxon>
        <taxon>Heterobranchia</taxon>
        <taxon>Euthyneura</taxon>
        <taxon>Panpulmonata</taxon>
        <taxon>Sacoglossa</taxon>
        <taxon>Placobranchoidea</taxon>
        <taxon>Plakobranchidae</taxon>
        <taxon>Elysia</taxon>
    </lineage>
</organism>
<reference evidence="1" key="1">
    <citation type="journal article" date="2023" name="G3 (Bethesda)">
        <title>A reference genome for the long-term kleptoplast-retaining sea slug Elysia crispata morphotype clarki.</title>
        <authorList>
            <person name="Eastman K.E."/>
            <person name="Pendleton A.L."/>
            <person name="Shaikh M.A."/>
            <person name="Suttiyut T."/>
            <person name="Ogas R."/>
            <person name="Tomko P."/>
            <person name="Gavelis G."/>
            <person name="Widhalm J.R."/>
            <person name="Wisecaver J.H."/>
        </authorList>
    </citation>
    <scope>NUCLEOTIDE SEQUENCE</scope>
    <source>
        <strain evidence="1">ECLA1</strain>
    </source>
</reference>
<accession>A0AAE1D0F5</accession>
<sequence length="127" mass="13719">MRTTLLSHPLPKGGIRRCCSTLAKQGFWGWGDYPSDETETFVNEGLPGRGEQVFGFISNPRSKRGVEMKPQDTLQSQGRVQNVFQGCANLGTLPLGDKPLFLPAILTELPTSVATGLAILASTSQVE</sequence>